<dbReference type="Proteomes" id="UP000273536">
    <property type="component" value="Unassembled WGS sequence"/>
</dbReference>
<sequence>MYFVCFKILTPQEPLRRGVVLGAAEVEVFHFYFSGALHTFPVFIHDFH</sequence>
<dbReference type="AlphaFoldDB" id="A0A0P9R4D1"/>
<evidence type="ECO:0000313" key="2">
    <source>
        <dbReference type="EMBL" id="RMO31339.1"/>
    </source>
</evidence>
<evidence type="ECO:0000313" key="1">
    <source>
        <dbReference type="EMBL" id="KPC44594.1"/>
    </source>
</evidence>
<dbReference type="EMBL" id="RBPS01000324">
    <property type="protein sequence ID" value="RMO31339.1"/>
    <property type="molecule type" value="Genomic_DNA"/>
</dbReference>
<proteinExistence type="predicted"/>
<gene>
    <name evidence="1" type="ORF">AC496_0563</name>
    <name evidence="2" type="ORF">ALQ42_102441</name>
</gene>
<reference evidence="2 4" key="3">
    <citation type="submission" date="2018-08" db="EMBL/GenBank/DDBJ databases">
        <title>Recombination of ecologically and evolutionarily significant loci maintains genetic cohesion in the Pseudomonas syringae species complex.</title>
        <authorList>
            <person name="Dillon M."/>
            <person name="Thakur S."/>
            <person name="Almeida R.N.D."/>
            <person name="Weir B.S."/>
            <person name="Guttman D.S."/>
        </authorList>
    </citation>
    <scope>NUCLEOTIDE SEQUENCE [LARGE SCALE GENOMIC DNA]</scope>
    <source>
        <strain evidence="2 4">ICMP 6372</strain>
    </source>
</reference>
<comment type="caution">
    <text evidence="2">The sequence shown here is derived from an EMBL/GenBank/DDBJ whole genome shotgun (WGS) entry which is preliminary data.</text>
</comment>
<organism evidence="2 4">
    <name type="scientific">Pseudomonas savastanoi pv. glycinea</name>
    <name type="common">Pseudomonas syringae pv. glycinea</name>
    <dbReference type="NCBI Taxonomy" id="318"/>
    <lineage>
        <taxon>Bacteria</taxon>
        <taxon>Pseudomonadati</taxon>
        <taxon>Pseudomonadota</taxon>
        <taxon>Gammaproteobacteria</taxon>
        <taxon>Pseudomonadales</taxon>
        <taxon>Pseudomonadaceae</taxon>
        <taxon>Pseudomonas</taxon>
    </lineage>
</organism>
<accession>A0A0P9R4D1</accession>
<evidence type="ECO:0000313" key="3">
    <source>
        <dbReference type="Proteomes" id="UP000037836"/>
    </source>
</evidence>
<keyword evidence="3" id="KW-1185">Reference proteome</keyword>
<evidence type="ECO:0000313" key="4">
    <source>
        <dbReference type="Proteomes" id="UP000273536"/>
    </source>
</evidence>
<reference evidence="1 3" key="1">
    <citation type="submission" date="2015-07" db="EMBL/GenBank/DDBJ databases">
        <authorList>
            <person name="O'Brien H.E."/>
            <person name="Thakur S."/>
            <person name="Gong Y."/>
            <person name="Wang P.W."/>
            <person name="Guttman D.S."/>
        </authorList>
    </citation>
    <scope>NUCLEOTIDE SEQUENCE [LARGE SCALE GENOMIC DNA]</scope>
    <source>
        <strain evidence="1 3">BR1</strain>
    </source>
</reference>
<reference evidence="1 3" key="2">
    <citation type="submission" date="2015-10" db="EMBL/GenBank/DDBJ databases">
        <title>Comparative genomics and high-throughput reverse genetic screens identify a new phytobacterial MAMP and an Arabidopsis receptor required for immune elicitation.</title>
        <authorList>
            <person name="Mott G.A."/>
            <person name="Thakur S."/>
            <person name="Wang P.W."/>
            <person name="Desveaux D."/>
            <person name="Guttman D.S."/>
        </authorList>
    </citation>
    <scope>NUCLEOTIDE SEQUENCE [LARGE SCALE GENOMIC DNA]</scope>
    <source>
        <strain evidence="1 3">BR1</strain>
    </source>
</reference>
<dbReference type="EMBL" id="LGLO01000048">
    <property type="protein sequence ID" value="KPC44594.1"/>
    <property type="molecule type" value="Genomic_DNA"/>
</dbReference>
<protein>
    <submittedName>
        <fullName evidence="2">Uncharacterized protein</fullName>
    </submittedName>
</protein>
<name>A0A0P9R4D1_PSESG</name>
<dbReference type="Proteomes" id="UP000037836">
    <property type="component" value="Unassembled WGS sequence"/>
</dbReference>